<dbReference type="Proteomes" id="UP001198983">
    <property type="component" value="Chromosome"/>
</dbReference>
<dbReference type="InterPro" id="IPR020013">
    <property type="entry name" value="Flagellar_FlgE/F/G"/>
</dbReference>
<dbReference type="PANTHER" id="PTHR30435:SF19">
    <property type="entry name" value="FLAGELLAR BASAL-BODY ROD PROTEIN FLGG"/>
    <property type="match status" value="1"/>
</dbReference>
<dbReference type="GO" id="GO:0009425">
    <property type="term" value="C:bacterial-type flagellum basal body"/>
    <property type="evidence" value="ECO:0007669"/>
    <property type="project" value="UniProtKB-SubCell"/>
</dbReference>
<evidence type="ECO:0000313" key="7">
    <source>
        <dbReference type="Proteomes" id="UP001198983"/>
    </source>
</evidence>
<keyword evidence="6" id="KW-0969">Cilium</keyword>
<dbReference type="PANTHER" id="PTHR30435">
    <property type="entry name" value="FLAGELLAR PROTEIN"/>
    <property type="match status" value="1"/>
</dbReference>
<dbReference type="RefSeq" id="WP_074918552.1">
    <property type="nucleotide sequence ID" value="NZ_CP081135.1"/>
</dbReference>
<dbReference type="EMBL" id="CP081135">
    <property type="protein sequence ID" value="UEL48546.1"/>
    <property type="molecule type" value="Genomic_DNA"/>
</dbReference>
<feature type="domain" description="Flagellar hook protein FlgE/F/G-like D1" evidence="5">
    <location>
        <begin position="96"/>
        <end position="159"/>
    </location>
</feature>
<dbReference type="InterPro" id="IPR037925">
    <property type="entry name" value="FlgE/F/G-like"/>
</dbReference>
<dbReference type="Pfam" id="PF22692">
    <property type="entry name" value="LlgE_F_G_D1"/>
    <property type="match status" value="1"/>
</dbReference>
<dbReference type="SUPFAM" id="SSF117143">
    <property type="entry name" value="Flagellar hook protein flgE"/>
    <property type="match status" value="1"/>
</dbReference>
<keyword evidence="6" id="KW-0282">Flagellum</keyword>
<protein>
    <submittedName>
        <fullName evidence="6">Flagellar hook-basal body complex protein</fullName>
    </submittedName>
</protein>
<evidence type="ECO:0000313" key="6">
    <source>
        <dbReference type="EMBL" id="UEL48546.1"/>
    </source>
</evidence>
<feature type="domain" description="Flagellar basal body rod protein N-terminal" evidence="3">
    <location>
        <begin position="5"/>
        <end position="35"/>
    </location>
</feature>
<evidence type="ECO:0000259" key="5">
    <source>
        <dbReference type="Pfam" id="PF22692"/>
    </source>
</evidence>
<sequence length="256" mass="28430">MLRGLYTSVSSMLTLQSRQGIITNNLANINTTGYKQETLLGKSFDEVMLSNNDNYKNGKANKQILGNMSFGVRIDDTFTNYSQGTNVSTENNMDFAIEGNGFFEVMDNQNNRYYTRNGDFSVDAQGYLITSSGHYVLGVNNTTGATERINVGNNTMSVTSDNAININGQERYRFRVVDFQNYDNLENTGNGVYTGTNPNNATNFNVKQGYLESSNVDSINSAALLMETVKEFEANQKVVQAMDSILYKIANEIGRV</sequence>
<dbReference type="KEGG" id="tem:JW646_03580"/>
<dbReference type="AlphaFoldDB" id="A0AAX2ZHL6"/>
<dbReference type="Pfam" id="PF00460">
    <property type="entry name" value="Flg_bb_rod"/>
    <property type="match status" value="1"/>
</dbReference>
<dbReference type="InterPro" id="IPR053967">
    <property type="entry name" value="LlgE_F_G-like_D1"/>
</dbReference>
<feature type="domain" description="Flagellar basal-body/hook protein C-terminal" evidence="4">
    <location>
        <begin position="207"/>
        <end position="251"/>
    </location>
</feature>
<keyword evidence="7" id="KW-1185">Reference proteome</keyword>
<dbReference type="GO" id="GO:0071978">
    <property type="term" value="P:bacterial-type flagellum-dependent swarming motility"/>
    <property type="evidence" value="ECO:0007669"/>
    <property type="project" value="TreeGrafter"/>
</dbReference>
<keyword evidence="6" id="KW-0966">Cell projection</keyword>
<comment type="subcellular location">
    <subcellularLocation>
        <location evidence="2">Bacterial flagellum basal body</location>
    </subcellularLocation>
</comment>
<dbReference type="InterPro" id="IPR010930">
    <property type="entry name" value="Flg_bb/hook_C_dom"/>
</dbReference>
<name>A0AAX2ZHL6_9FIRM</name>
<accession>A0AAX2ZHL6</accession>
<evidence type="ECO:0000259" key="4">
    <source>
        <dbReference type="Pfam" id="PF06429"/>
    </source>
</evidence>
<evidence type="ECO:0000256" key="1">
    <source>
        <dbReference type="ARBA" id="ARBA00009677"/>
    </source>
</evidence>
<evidence type="ECO:0000259" key="3">
    <source>
        <dbReference type="Pfam" id="PF00460"/>
    </source>
</evidence>
<comment type="similarity">
    <text evidence="1 2">Belongs to the flagella basal body rod proteins family.</text>
</comment>
<evidence type="ECO:0000256" key="2">
    <source>
        <dbReference type="RuleBase" id="RU362116"/>
    </source>
</evidence>
<dbReference type="Pfam" id="PF06429">
    <property type="entry name" value="Flg_bbr_C"/>
    <property type="match status" value="1"/>
</dbReference>
<proteinExistence type="inferred from homology"/>
<gene>
    <name evidence="6" type="ORF">JW646_03580</name>
</gene>
<dbReference type="NCBIfam" id="TIGR03506">
    <property type="entry name" value="FlgEFG_subfam"/>
    <property type="match status" value="1"/>
</dbReference>
<dbReference type="InterPro" id="IPR001444">
    <property type="entry name" value="Flag_bb_rod_N"/>
</dbReference>
<keyword evidence="2" id="KW-0975">Bacterial flagellum</keyword>
<reference evidence="6 7" key="1">
    <citation type="journal article" date="2023" name="Int. J. Syst. Evol. Microbiol.">
        <title>Terrisporobacter hibernicus sp. nov., isolated from bovine faeces in Northern Ireland.</title>
        <authorList>
            <person name="Mitchell M."/>
            <person name="Nguyen S.V."/>
            <person name="Connor M."/>
            <person name="Fairley D.J."/>
            <person name="Donoghue O."/>
            <person name="Marshall H."/>
            <person name="Koolman L."/>
            <person name="McMullan G."/>
            <person name="Schaffer K.E."/>
            <person name="McGrath J.W."/>
            <person name="Fanning S."/>
        </authorList>
    </citation>
    <scope>NUCLEOTIDE SEQUENCE [LARGE SCALE GENOMIC DNA]</scope>
    <source>
        <strain evidence="6 7">MCA3</strain>
    </source>
</reference>
<organism evidence="6 7">
    <name type="scientific">Terrisporobacter hibernicus</name>
    <dbReference type="NCBI Taxonomy" id="2813371"/>
    <lineage>
        <taxon>Bacteria</taxon>
        <taxon>Bacillati</taxon>
        <taxon>Bacillota</taxon>
        <taxon>Clostridia</taxon>
        <taxon>Peptostreptococcales</taxon>
        <taxon>Peptostreptococcaceae</taxon>
        <taxon>Terrisporobacter</taxon>
    </lineage>
</organism>